<dbReference type="PIRSF" id="PIRSF017388">
    <property type="entry name" value="Esterase_lipase"/>
    <property type="match status" value="1"/>
</dbReference>
<evidence type="ECO:0000256" key="1">
    <source>
        <dbReference type="PIRSR" id="PIRSR017388-1"/>
    </source>
</evidence>
<evidence type="ECO:0000313" key="4">
    <source>
        <dbReference type="EMBL" id="ADP76233.1"/>
    </source>
</evidence>
<dbReference type="SUPFAM" id="SSF53474">
    <property type="entry name" value="alpha/beta-Hydrolases"/>
    <property type="match status" value="1"/>
</dbReference>
<feature type="active site" description="Charge relay system" evidence="1">
    <location>
        <position position="210"/>
    </location>
</feature>
<proteinExistence type="predicted"/>
<feature type="domain" description="Serine aminopeptidase S33" evidence="3">
    <location>
        <begin position="9"/>
        <end position="213"/>
    </location>
</feature>
<feature type="active site" description="Charge relay system" evidence="1">
    <location>
        <position position="180"/>
    </location>
</feature>
<name>A0A7U3YI69_GEOS0</name>
<evidence type="ECO:0000259" key="3">
    <source>
        <dbReference type="Pfam" id="PF12146"/>
    </source>
</evidence>
<dbReference type="Pfam" id="PF12146">
    <property type="entry name" value="Hydrolase_4"/>
    <property type="match status" value="1"/>
</dbReference>
<sequence length="235" mass="27200">MVMAMIGCLCIHGFTGSPGEVAPLAEYLRKRTDWMIKTPTLPGHGQRLQLKGITYDQWFRSAEEELQALMERCETVYVVGFSMGGVIAVYLAEKYKIDKLVLLSAAFYYVNPRQLIKDIHEIIRDGWRSFRENPLFIRYKNKIFATPLTAILEFRKLVNEVRPLLPRVRVPALIVQGEKDGIVPPKSARYLYEQIGSEKKKLLFLPDSYHHVCYGPDRHILFMEVENFLLENGDY</sequence>
<accession>A0A7U3YI69</accession>
<feature type="binding site" evidence="2">
    <location>
        <position position="83"/>
    </location>
    <ligand>
        <name>substrate</name>
    </ligand>
</feature>
<dbReference type="InterPro" id="IPR012354">
    <property type="entry name" value="Esterase_lipase"/>
</dbReference>
<dbReference type="InterPro" id="IPR022742">
    <property type="entry name" value="Hydrolase_4"/>
</dbReference>
<dbReference type="PANTHER" id="PTHR11614">
    <property type="entry name" value="PHOSPHOLIPASE-RELATED"/>
    <property type="match status" value="1"/>
</dbReference>
<reference evidence="4" key="1">
    <citation type="submission" date="2010-10" db="EMBL/GenBank/DDBJ databases">
        <title>Complete sequence of chromosome of Geobacillus sp. Y4.1MC1.</title>
        <authorList>
            <consortium name="US DOE Joint Genome Institute"/>
            <person name="Lucas S."/>
            <person name="Copeland A."/>
            <person name="Lapidus A."/>
            <person name="Cheng J.-F."/>
            <person name="Bruce D."/>
            <person name="Goodwin L."/>
            <person name="Pitluck S."/>
            <person name="Chertkov O."/>
            <person name="Zhang X."/>
            <person name="Detter J.C."/>
            <person name="Han C."/>
            <person name="Tapia R."/>
            <person name="Land M."/>
            <person name="Hauser L."/>
            <person name="Jeffries C."/>
            <person name="Kyrpides N."/>
            <person name="Ivanova N."/>
            <person name="Ovchinnikova G."/>
            <person name="Brumm P."/>
            <person name="Mead D."/>
            <person name="Woyke T."/>
        </authorList>
    </citation>
    <scope>NUCLEOTIDE SEQUENCE [LARGE SCALE GENOMIC DNA]</scope>
    <source>
        <strain evidence="4">Y4.1MC1</strain>
    </source>
</reference>
<evidence type="ECO:0000256" key="2">
    <source>
        <dbReference type="PIRSR" id="PIRSR017388-2"/>
    </source>
</evidence>
<feature type="binding site" evidence="2">
    <location>
        <position position="14"/>
    </location>
    <ligand>
        <name>substrate</name>
    </ligand>
</feature>
<dbReference type="GO" id="GO:0052689">
    <property type="term" value="F:carboxylic ester hydrolase activity"/>
    <property type="evidence" value="ECO:0007669"/>
    <property type="project" value="InterPro"/>
</dbReference>
<protein>
    <submittedName>
        <fullName evidence="4">Carboxylesterase</fullName>
    </submittedName>
</protein>
<dbReference type="EMBL" id="CP002293">
    <property type="protein sequence ID" value="ADP76233.1"/>
    <property type="molecule type" value="Genomic_DNA"/>
</dbReference>
<dbReference type="AlphaFoldDB" id="A0A7U3YI69"/>
<dbReference type="InterPro" id="IPR051044">
    <property type="entry name" value="MAG_DAG_Lipase"/>
</dbReference>
<dbReference type="InterPro" id="IPR029058">
    <property type="entry name" value="AB_hydrolase_fold"/>
</dbReference>
<dbReference type="KEGG" id="gmc:GY4MC1_3594"/>
<organism evidence="4">
    <name type="scientific">Geobacillus sp. (strain Y4.1MC1)</name>
    <dbReference type="NCBI Taxonomy" id="581103"/>
    <lineage>
        <taxon>Bacteria</taxon>
        <taxon>Bacillati</taxon>
        <taxon>Bacillota</taxon>
        <taxon>Bacilli</taxon>
        <taxon>Bacillales</taxon>
        <taxon>Anoxybacillaceae</taxon>
        <taxon>Geobacillus</taxon>
    </lineage>
</organism>
<dbReference type="Gene3D" id="3.40.50.1820">
    <property type="entry name" value="alpha/beta hydrolase"/>
    <property type="match status" value="1"/>
</dbReference>
<gene>
    <name evidence="4" type="ORF">GY4MC1_3594</name>
</gene>
<feature type="active site" description="Nucleophile" evidence="1">
    <location>
        <position position="82"/>
    </location>
</feature>